<dbReference type="Pfam" id="PF23856">
    <property type="entry name" value="DUF7219"/>
    <property type="match status" value="1"/>
</dbReference>
<proteinExistence type="predicted"/>
<evidence type="ECO:0000313" key="1">
    <source>
        <dbReference type="EMBL" id="RQH31372.1"/>
    </source>
</evidence>
<comment type="caution">
    <text evidence="1">The sequence shown here is derived from an EMBL/GenBank/DDBJ whole genome shotgun (WGS) entry which is preliminary data.</text>
</comment>
<name>A0A3N6PCB3_9CYAN</name>
<dbReference type="OrthoDB" id="426986at2"/>
<gene>
    <name evidence="1" type="ORF">D5R40_23220</name>
</gene>
<reference evidence="1 2" key="1">
    <citation type="journal article" date="2018" name="ACS Chem. Biol.">
        <title>Ketoreductase domain dysfunction expands chemodiversity: malyngamide biosynthesis in the cyanobacterium Okeania hirsuta.</title>
        <authorList>
            <person name="Moss N.A."/>
            <person name="Leao T."/>
            <person name="Rankin M."/>
            <person name="McCullough T.M."/>
            <person name="Qu P."/>
            <person name="Korobeynikov A."/>
            <person name="Smith J.L."/>
            <person name="Gerwick L."/>
            <person name="Gerwick W.H."/>
        </authorList>
    </citation>
    <scope>NUCLEOTIDE SEQUENCE [LARGE SCALE GENOMIC DNA]</scope>
    <source>
        <strain evidence="1 2">PAB10Feb10-1</strain>
    </source>
</reference>
<protein>
    <submittedName>
        <fullName evidence="1">Uncharacterized protein</fullName>
    </submittedName>
</protein>
<evidence type="ECO:0000313" key="2">
    <source>
        <dbReference type="Proteomes" id="UP000269154"/>
    </source>
</evidence>
<dbReference type="InterPro" id="IPR055643">
    <property type="entry name" value="DUF7219"/>
</dbReference>
<organism evidence="1 2">
    <name type="scientific">Okeania hirsuta</name>
    <dbReference type="NCBI Taxonomy" id="1458930"/>
    <lineage>
        <taxon>Bacteria</taxon>
        <taxon>Bacillati</taxon>
        <taxon>Cyanobacteriota</taxon>
        <taxon>Cyanophyceae</taxon>
        <taxon>Oscillatoriophycideae</taxon>
        <taxon>Oscillatoriales</taxon>
        <taxon>Microcoleaceae</taxon>
        <taxon>Okeania</taxon>
    </lineage>
</organism>
<sequence length="76" mass="8738">MKKDEFLYPQSPYYGQATPANINFNAKLQEFSHKINYISGLQTSGKISTTSAYLQIQELWEQLEKIKKDSGFSQQS</sequence>
<dbReference type="EMBL" id="RCBY01000166">
    <property type="protein sequence ID" value="RQH31372.1"/>
    <property type="molecule type" value="Genomic_DNA"/>
</dbReference>
<dbReference type="Proteomes" id="UP000269154">
    <property type="component" value="Unassembled WGS sequence"/>
</dbReference>
<dbReference type="AlphaFoldDB" id="A0A3N6PCB3"/>
<accession>A0A3N6PCB3</accession>
<keyword evidence="2" id="KW-1185">Reference proteome</keyword>